<dbReference type="Gene3D" id="3.40.50.300">
    <property type="entry name" value="P-loop containing nucleotide triphosphate hydrolases"/>
    <property type="match status" value="1"/>
</dbReference>
<accession>A0A9W8K507</accession>
<evidence type="ECO:0000256" key="2">
    <source>
        <dbReference type="SAM" id="MobiDB-lite"/>
    </source>
</evidence>
<dbReference type="PANTHER" id="PTHR14379">
    <property type="entry name" value="LIMKAIN B LKAP"/>
    <property type="match status" value="1"/>
</dbReference>
<reference evidence="5" key="1">
    <citation type="submission" date="2022-07" db="EMBL/GenBank/DDBJ databases">
        <title>Genome Sequence of Agrocybe chaxingu.</title>
        <authorList>
            <person name="Buettner E."/>
        </authorList>
    </citation>
    <scope>NUCLEOTIDE SEQUENCE</scope>
    <source>
        <strain evidence="5">MP-N11</strain>
    </source>
</reference>
<dbReference type="GO" id="GO:0005777">
    <property type="term" value="C:peroxisome"/>
    <property type="evidence" value="ECO:0007669"/>
    <property type="project" value="InterPro"/>
</dbReference>
<evidence type="ECO:0000313" key="6">
    <source>
        <dbReference type="Proteomes" id="UP001148786"/>
    </source>
</evidence>
<dbReference type="OrthoDB" id="549353at2759"/>
<keyword evidence="1" id="KW-0677">Repeat</keyword>
<dbReference type="AlphaFoldDB" id="A0A9W8K507"/>
<feature type="region of interest" description="Disordered" evidence="2">
    <location>
        <begin position="162"/>
        <end position="201"/>
    </location>
</feature>
<feature type="compositionally biased region" description="Polar residues" evidence="2">
    <location>
        <begin position="305"/>
        <end position="320"/>
    </location>
</feature>
<evidence type="ECO:0000313" key="5">
    <source>
        <dbReference type="EMBL" id="KAJ3512356.1"/>
    </source>
</evidence>
<dbReference type="Pfam" id="PF01936">
    <property type="entry name" value="NYN"/>
    <property type="match status" value="1"/>
</dbReference>
<dbReference type="InterPro" id="IPR056884">
    <property type="entry name" value="NPHP3-like_N"/>
</dbReference>
<evidence type="ECO:0000259" key="4">
    <source>
        <dbReference type="Pfam" id="PF24883"/>
    </source>
</evidence>
<dbReference type="EMBL" id="JANKHO010000263">
    <property type="protein sequence ID" value="KAJ3512356.1"/>
    <property type="molecule type" value="Genomic_DNA"/>
</dbReference>
<dbReference type="InterPro" id="IPR021139">
    <property type="entry name" value="NYN"/>
</dbReference>
<feature type="region of interest" description="Disordered" evidence="2">
    <location>
        <begin position="351"/>
        <end position="402"/>
    </location>
</feature>
<name>A0A9W8K507_9AGAR</name>
<dbReference type="Gene3D" id="3.40.50.1010">
    <property type="entry name" value="5'-nuclease"/>
    <property type="match status" value="1"/>
</dbReference>
<gene>
    <name evidence="5" type="ORF">NLJ89_g3567</name>
</gene>
<feature type="domain" description="Nephrocystin 3-like N-terminal" evidence="4">
    <location>
        <begin position="534"/>
        <end position="698"/>
    </location>
</feature>
<dbReference type="PANTHER" id="PTHR14379:SF3">
    <property type="entry name" value="MEIOSIS REGULATOR AND MRNA STABILITY FACTOR 1"/>
    <property type="match status" value="1"/>
</dbReference>
<dbReference type="GO" id="GO:1905762">
    <property type="term" value="F:CCR4-NOT complex binding"/>
    <property type="evidence" value="ECO:0007669"/>
    <property type="project" value="TreeGrafter"/>
</dbReference>
<evidence type="ECO:0000259" key="3">
    <source>
        <dbReference type="Pfam" id="PF01936"/>
    </source>
</evidence>
<dbReference type="CDD" id="cd10910">
    <property type="entry name" value="PIN_limkain_b1_N_like"/>
    <property type="match status" value="1"/>
</dbReference>
<dbReference type="Pfam" id="PF24883">
    <property type="entry name" value="NPHP3_N"/>
    <property type="match status" value="1"/>
</dbReference>
<feature type="domain" description="NYN" evidence="3">
    <location>
        <begin position="6"/>
        <end position="143"/>
    </location>
</feature>
<evidence type="ECO:0008006" key="7">
    <source>
        <dbReference type="Google" id="ProtNLM"/>
    </source>
</evidence>
<dbReference type="Proteomes" id="UP001148786">
    <property type="component" value="Unassembled WGS sequence"/>
</dbReference>
<comment type="caution">
    <text evidence="5">The sequence shown here is derived from an EMBL/GenBank/DDBJ whole genome shotgun (WGS) entry which is preliminary data.</text>
</comment>
<proteinExistence type="predicted"/>
<keyword evidence="6" id="KW-1185">Reference proteome</keyword>
<evidence type="ECO:0000256" key="1">
    <source>
        <dbReference type="ARBA" id="ARBA00022737"/>
    </source>
</evidence>
<protein>
    <recommendedName>
        <fullName evidence="7">NACHT domain-containing protein</fullName>
    </recommendedName>
</protein>
<dbReference type="GO" id="GO:0004540">
    <property type="term" value="F:RNA nuclease activity"/>
    <property type="evidence" value="ECO:0007669"/>
    <property type="project" value="InterPro"/>
</dbReference>
<dbReference type="InterPro" id="IPR027417">
    <property type="entry name" value="P-loop_NTPase"/>
</dbReference>
<feature type="compositionally biased region" description="Polar residues" evidence="2">
    <location>
        <begin position="183"/>
        <end position="197"/>
    </location>
</feature>
<organism evidence="5 6">
    <name type="scientific">Agrocybe chaxingu</name>
    <dbReference type="NCBI Taxonomy" id="84603"/>
    <lineage>
        <taxon>Eukaryota</taxon>
        <taxon>Fungi</taxon>
        <taxon>Dikarya</taxon>
        <taxon>Basidiomycota</taxon>
        <taxon>Agaricomycotina</taxon>
        <taxon>Agaricomycetes</taxon>
        <taxon>Agaricomycetidae</taxon>
        <taxon>Agaricales</taxon>
        <taxon>Agaricineae</taxon>
        <taxon>Strophariaceae</taxon>
        <taxon>Agrocybe</taxon>
    </lineage>
</organism>
<dbReference type="SUPFAM" id="SSF52540">
    <property type="entry name" value="P-loop containing nucleoside triphosphate hydrolases"/>
    <property type="match status" value="1"/>
</dbReference>
<dbReference type="GO" id="GO:0010468">
    <property type="term" value="P:regulation of gene expression"/>
    <property type="evidence" value="ECO:0007669"/>
    <property type="project" value="InterPro"/>
</dbReference>
<sequence>MGNGGNVAIFWDYENCPAPSNGSGYLIAKNISTLAQQFGTVKSFKAYLEISEQPPRALVMRSELQSSGVSLIDCPHNGRKDVADKMMLVDMLAHAIDNPPPSTAIILITGDRDFAYALSILRLRRYHVVLLTLANAHPSLTMQASVCYDWVSEVIDVVNSPKSQSGITGRAGQGVNDPRNESPADSASSGVGSTVRRTPQLEDGIRIEEPIDFTNYLSGYTRLRQPLQSSNTYNPQLVSLERSREDTSTANHVRSQPVSSPPATIRNASALLPFPSTLCTPQQSMSRFPLIASAPKCSSAPPAAVNTTTTWTPSQDISVPAQPNVQSTLALADRDRTPVLLDTDIVVEGISAPRPPPASAPSLLPSPPPFLPQSPQPALKPPSIAPPLPSPKPPQSPQPCTSSATFNVAATIRTTPQTAMITANTPMLSTGPLKPTTVALAIEEPGTVPQIFAILVDALQNHRLKGILRPLRSTIAVEISKNGATYRNAGVVKFSQYVALAQQRGIIDLGGSDGADWISLRPGCHPKTRQAVRKKILEWLKDPSSPLLMWLYGPAGAGKSAIAQMIVEICLEEGWLSASFFFSRRAKAESDKTKLIATLAYQLLKYIPATRPFIEAAVTNDPSIFDLTIWKQIQALILGPLSQVSSSLSEPTSPKLIIIDGLDECSNQEAQGQIVQQFADAVQHMQRKIPHKVIIASRPEQWLASAFCDEQVIPHLERLCLDDTWCPDKDIEVFLANSFADIRRKHPLAAHIAPDWPSKFVISELVFKSSGQFIFASVVVKYVNSPRHNPVDRLEVVRGLKKDERNPPFAVLDALYRQILMSVEEQSLLLPVLRIAFMPLIPPLVDLTMALKTIQCLLRLSNGVVELLLNDLLSILAVHTSGKLSEITFHHVSFQDFLFDRDRSKEFFIGNGTVRDDLAQDCLRFISNYKIFVMPCSIYVCSNISTLDPDMDFDDCWEICLHGPVHLLYGIPLERMAAGVRTALDNLDMHAILRSASITKTRQDFVDVPAAIVQLVQFLMPMDASSPLPQAVGKLKDWILTHLHGFPFNGFDNAVCIDLTVFALPYNELDHYSVPKYISRITRILARALSLSVIPKPVFTKELMLCWDLIARFSAIFTSSDLCGDYAITEARQTNAACLCTQYVIDPMRVLFIDLRNAILIRNDL</sequence>
<feature type="compositionally biased region" description="Pro residues" evidence="2">
    <location>
        <begin position="353"/>
        <end position="397"/>
    </location>
</feature>
<dbReference type="InterPro" id="IPR024768">
    <property type="entry name" value="Marf1"/>
</dbReference>
<feature type="region of interest" description="Disordered" evidence="2">
    <location>
        <begin position="296"/>
        <end position="320"/>
    </location>
</feature>